<evidence type="ECO:0000313" key="7">
    <source>
        <dbReference type="Proteomes" id="UP000030103"/>
    </source>
</evidence>
<comment type="cofactor">
    <cofactor evidence="1">
        <name>Zn(2+)</name>
        <dbReference type="ChEBI" id="CHEBI:29105"/>
    </cofactor>
</comment>
<evidence type="ECO:0000256" key="4">
    <source>
        <dbReference type="ARBA" id="ARBA00022833"/>
    </source>
</evidence>
<dbReference type="GO" id="GO:0016787">
    <property type="term" value="F:hydrolase activity"/>
    <property type="evidence" value="ECO:0007669"/>
    <property type="project" value="UniProtKB-KW"/>
</dbReference>
<evidence type="ECO:0000259" key="5">
    <source>
        <dbReference type="SMART" id="SM00849"/>
    </source>
</evidence>
<sequence>MIRVKKFVFNSVAENTYVVYNDEKDAVIIDCGCMDEHEQKLLKTFIEDNHLCPHALLNTHLHFDHTWGAAYVLQQWPQMQAYAHRYEVELMPSPSRQLAMFGISDRFSDISTDRLHYVEDRDEISFGKLKFQVRYVPGHSPGHVAFYCGEAGIVFSGDVLFRQDIGRADLWGGNLDTLLESIRSQLFTLPDNTIVYSGHGPETTIQYEKQFNPYLI</sequence>
<dbReference type="PANTHER" id="PTHR46233">
    <property type="entry name" value="HYDROXYACYLGLUTATHIONE HYDROLASE GLOC"/>
    <property type="match status" value="1"/>
</dbReference>
<dbReference type="STRING" id="28115.HQ47_02030"/>
<dbReference type="Gene3D" id="3.60.15.10">
    <property type="entry name" value="Ribonuclease Z/Hydroxyacylglutathione hydrolase-like"/>
    <property type="match status" value="1"/>
</dbReference>
<evidence type="ECO:0000256" key="1">
    <source>
        <dbReference type="ARBA" id="ARBA00001947"/>
    </source>
</evidence>
<comment type="caution">
    <text evidence="6">The sequence shown here is derived from an EMBL/GenBank/DDBJ whole genome shotgun (WGS) entry which is preliminary data.</text>
</comment>
<dbReference type="InterPro" id="IPR036866">
    <property type="entry name" value="RibonucZ/Hydroxyglut_hydro"/>
</dbReference>
<dbReference type="CDD" id="cd06262">
    <property type="entry name" value="metallo-hydrolase-like_MBL-fold"/>
    <property type="match status" value="1"/>
</dbReference>
<dbReference type="InterPro" id="IPR001279">
    <property type="entry name" value="Metallo-B-lactamas"/>
</dbReference>
<organism evidence="6 7">
    <name type="scientific">Porphyromonas macacae</name>
    <dbReference type="NCBI Taxonomy" id="28115"/>
    <lineage>
        <taxon>Bacteria</taxon>
        <taxon>Pseudomonadati</taxon>
        <taxon>Bacteroidota</taxon>
        <taxon>Bacteroidia</taxon>
        <taxon>Bacteroidales</taxon>
        <taxon>Porphyromonadaceae</taxon>
        <taxon>Porphyromonas</taxon>
    </lineage>
</organism>
<keyword evidence="3" id="KW-0378">Hydrolase</keyword>
<dbReference type="RefSeq" id="WP_036872962.1">
    <property type="nucleotide sequence ID" value="NZ_JASBZX010000025.1"/>
</dbReference>
<evidence type="ECO:0000256" key="3">
    <source>
        <dbReference type="ARBA" id="ARBA00022801"/>
    </source>
</evidence>
<accession>A0A0A2E8B7</accession>
<dbReference type="eggNOG" id="COG0491">
    <property type="taxonomic scope" value="Bacteria"/>
</dbReference>
<evidence type="ECO:0000313" key="6">
    <source>
        <dbReference type="EMBL" id="KGN75148.1"/>
    </source>
</evidence>
<dbReference type="OrthoDB" id="9802248at2"/>
<keyword evidence="2" id="KW-0479">Metal-binding</keyword>
<keyword evidence="4" id="KW-0862">Zinc</keyword>
<name>A0A0A2E8B7_9PORP</name>
<dbReference type="Proteomes" id="UP000030103">
    <property type="component" value="Unassembled WGS sequence"/>
</dbReference>
<dbReference type="SMART" id="SM00849">
    <property type="entry name" value="Lactamase_B"/>
    <property type="match status" value="1"/>
</dbReference>
<feature type="domain" description="Metallo-beta-lactamase" evidence="5">
    <location>
        <begin position="13"/>
        <end position="199"/>
    </location>
</feature>
<dbReference type="InterPro" id="IPR051453">
    <property type="entry name" value="MBL_Glyoxalase_II"/>
</dbReference>
<protein>
    <submittedName>
        <fullName evidence="6">Metallo-beta-lactamase</fullName>
    </submittedName>
</protein>
<dbReference type="AlphaFoldDB" id="A0A0A2E8B7"/>
<reference evidence="6 7" key="1">
    <citation type="submission" date="2014-09" db="EMBL/GenBank/DDBJ databases">
        <title>Draft Genome Sequence of Porphyromonas macacae COT-192_OH2859.</title>
        <authorList>
            <person name="Wallis C."/>
            <person name="Deusch O."/>
            <person name="O'Flynn C."/>
            <person name="Davis I."/>
            <person name="Horsfall A."/>
            <person name="Kirkwood N."/>
            <person name="Harris S."/>
            <person name="Eisen J.A."/>
            <person name="Coil D.A."/>
            <person name="Darling A.E."/>
            <person name="Jospin G."/>
            <person name="Alexiev A."/>
        </authorList>
    </citation>
    <scope>NUCLEOTIDE SEQUENCE [LARGE SCALE GENOMIC DNA]</scope>
    <source>
        <strain evidence="7">COT-192 OH2859</strain>
    </source>
</reference>
<evidence type="ECO:0000256" key="2">
    <source>
        <dbReference type="ARBA" id="ARBA00022723"/>
    </source>
</evidence>
<keyword evidence="7" id="KW-1185">Reference proteome</keyword>
<proteinExistence type="predicted"/>
<dbReference type="Pfam" id="PF00753">
    <property type="entry name" value="Lactamase_B"/>
    <property type="match status" value="1"/>
</dbReference>
<dbReference type="EMBL" id="JRFA01000008">
    <property type="protein sequence ID" value="KGN75148.1"/>
    <property type="molecule type" value="Genomic_DNA"/>
</dbReference>
<gene>
    <name evidence="6" type="ORF">HQ47_02030</name>
</gene>
<dbReference type="GO" id="GO:0046872">
    <property type="term" value="F:metal ion binding"/>
    <property type="evidence" value="ECO:0007669"/>
    <property type="project" value="UniProtKB-KW"/>
</dbReference>
<dbReference type="PANTHER" id="PTHR46233:SF3">
    <property type="entry name" value="HYDROXYACYLGLUTATHIONE HYDROLASE GLOC"/>
    <property type="match status" value="1"/>
</dbReference>
<dbReference type="SUPFAM" id="SSF56281">
    <property type="entry name" value="Metallo-hydrolase/oxidoreductase"/>
    <property type="match status" value="1"/>
</dbReference>